<feature type="domain" description="ABC transmembrane type-1" evidence="13">
    <location>
        <begin position="979"/>
        <end position="1220"/>
    </location>
</feature>
<dbReference type="OrthoDB" id="6500128at2759"/>
<feature type="compositionally biased region" description="Polar residues" evidence="10">
    <location>
        <begin position="397"/>
        <end position="408"/>
    </location>
</feature>
<accession>A0A0U1M206</accession>
<dbReference type="Proteomes" id="UP000054383">
    <property type="component" value="Unassembled WGS sequence"/>
</dbReference>
<feature type="transmembrane region" description="Helical" evidence="11">
    <location>
        <begin position="462"/>
        <end position="479"/>
    </location>
</feature>
<protein>
    <recommendedName>
        <fullName evidence="16">ATP-dependent bile acid permease</fullName>
    </recommendedName>
</protein>
<feature type="compositionally biased region" description="Polar residues" evidence="10">
    <location>
        <begin position="376"/>
        <end position="387"/>
    </location>
</feature>
<keyword evidence="4 11" id="KW-0812">Transmembrane</keyword>
<feature type="domain" description="ABC transporter" evidence="12">
    <location>
        <begin position="1288"/>
        <end position="1546"/>
    </location>
</feature>
<dbReference type="InterPro" id="IPR003593">
    <property type="entry name" value="AAA+_ATPase"/>
</dbReference>
<feature type="transmembrane region" description="Helical" evidence="11">
    <location>
        <begin position="599"/>
        <end position="623"/>
    </location>
</feature>
<dbReference type="PANTHER" id="PTHR24223">
    <property type="entry name" value="ATP-BINDING CASSETTE SUB-FAMILY C"/>
    <property type="match status" value="1"/>
</dbReference>
<evidence type="ECO:0000256" key="3">
    <source>
        <dbReference type="ARBA" id="ARBA00022448"/>
    </source>
</evidence>
<dbReference type="Gene3D" id="1.20.1560.10">
    <property type="entry name" value="ABC transporter type 1, transmembrane domain"/>
    <property type="match status" value="2"/>
</dbReference>
<dbReference type="CDD" id="cd18596">
    <property type="entry name" value="ABC_6TM_VMR1_D1_like"/>
    <property type="match status" value="1"/>
</dbReference>
<dbReference type="FunFam" id="3.40.50.300:FF:000630">
    <property type="entry name" value="ATP-binding cassette (ABC) transporter, putative"/>
    <property type="match status" value="1"/>
</dbReference>
<dbReference type="InterPro" id="IPR003439">
    <property type="entry name" value="ABC_transporter-like_ATP-bd"/>
</dbReference>
<feature type="transmembrane region" description="Helical" evidence="11">
    <location>
        <begin position="1115"/>
        <end position="1135"/>
    </location>
</feature>
<dbReference type="CDD" id="cd03244">
    <property type="entry name" value="ABCC_MRP_domain2"/>
    <property type="match status" value="1"/>
</dbReference>
<feature type="transmembrane region" description="Helical" evidence="11">
    <location>
        <begin position="136"/>
        <end position="163"/>
    </location>
</feature>
<keyword evidence="5" id="KW-0677">Repeat</keyword>
<dbReference type="CDD" id="cd03250">
    <property type="entry name" value="ABCC_MRP_domain1"/>
    <property type="match status" value="1"/>
</dbReference>
<feature type="transmembrane region" description="Helical" evidence="11">
    <location>
        <begin position="106"/>
        <end position="124"/>
    </location>
</feature>
<evidence type="ECO:0000256" key="1">
    <source>
        <dbReference type="ARBA" id="ARBA00004141"/>
    </source>
</evidence>
<evidence type="ECO:0000256" key="2">
    <source>
        <dbReference type="ARBA" id="ARBA00009726"/>
    </source>
</evidence>
<feature type="transmembrane region" description="Helical" evidence="11">
    <location>
        <begin position="6"/>
        <end position="33"/>
    </location>
</feature>
<evidence type="ECO:0000256" key="11">
    <source>
        <dbReference type="SAM" id="Phobius"/>
    </source>
</evidence>
<dbReference type="InterPro" id="IPR027417">
    <property type="entry name" value="P-loop_NTPase"/>
</dbReference>
<dbReference type="SUPFAM" id="SSF90123">
    <property type="entry name" value="ABC transporter transmembrane region"/>
    <property type="match status" value="2"/>
</dbReference>
<evidence type="ECO:0000313" key="15">
    <source>
        <dbReference type="Proteomes" id="UP000054383"/>
    </source>
</evidence>
<keyword evidence="15" id="KW-1185">Reference proteome</keyword>
<comment type="subcellular location">
    <subcellularLocation>
        <location evidence="1">Membrane</location>
        <topology evidence="1">Multi-pass membrane protein</topology>
    </subcellularLocation>
</comment>
<keyword evidence="6" id="KW-0547">Nucleotide-binding</keyword>
<feature type="domain" description="ABC transmembrane type-1" evidence="13">
    <location>
        <begin position="443"/>
        <end position="628"/>
    </location>
</feature>
<dbReference type="GO" id="GO:0140359">
    <property type="term" value="F:ABC-type transporter activity"/>
    <property type="evidence" value="ECO:0007669"/>
    <property type="project" value="InterPro"/>
</dbReference>
<evidence type="ECO:0008006" key="16">
    <source>
        <dbReference type="Google" id="ProtNLM"/>
    </source>
</evidence>
<feature type="transmembrane region" description="Helical" evidence="11">
    <location>
        <begin position="959"/>
        <end position="981"/>
    </location>
</feature>
<dbReference type="Gene3D" id="3.40.50.300">
    <property type="entry name" value="P-loop containing nucleotide triphosphate hydrolases"/>
    <property type="match status" value="2"/>
</dbReference>
<dbReference type="PANTHER" id="PTHR24223:SF456">
    <property type="entry name" value="MULTIDRUG RESISTANCE-ASSOCIATED PROTEIN LETHAL(2)03659"/>
    <property type="match status" value="1"/>
</dbReference>
<organism evidence="14 15">
    <name type="scientific">Talaromyces islandicus</name>
    <name type="common">Penicillium islandicum</name>
    <dbReference type="NCBI Taxonomy" id="28573"/>
    <lineage>
        <taxon>Eukaryota</taxon>
        <taxon>Fungi</taxon>
        <taxon>Dikarya</taxon>
        <taxon>Ascomycota</taxon>
        <taxon>Pezizomycotina</taxon>
        <taxon>Eurotiomycetes</taxon>
        <taxon>Eurotiomycetidae</taxon>
        <taxon>Eurotiales</taxon>
        <taxon>Trichocomaceae</taxon>
        <taxon>Talaromyces</taxon>
        <taxon>Talaromyces sect. Islandici</taxon>
    </lineage>
</organism>
<evidence type="ECO:0000259" key="13">
    <source>
        <dbReference type="PROSITE" id="PS50929"/>
    </source>
</evidence>
<evidence type="ECO:0000256" key="9">
    <source>
        <dbReference type="ARBA" id="ARBA00023136"/>
    </source>
</evidence>
<evidence type="ECO:0000256" key="10">
    <source>
        <dbReference type="SAM" id="MobiDB-lite"/>
    </source>
</evidence>
<feature type="transmembrane region" description="Helical" evidence="11">
    <location>
        <begin position="1091"/>
        <end position="1109"/>
    </location>
</feature>
<evidence type="ECO:0000256" key="7">
    <source>
        <dbReference type="ARBA" id="ARBA00022840"/>
    </source>
</evidence>
<feature type="transmembrane region" description="Helical" evidence="11">
    <location>
        <begin position="327"/>
        <end position="346"/>
    </location>
</feature>
<evidence type="ECO:0000256" key="8">
    <source>
        <dbReference type="ARBA" id="ARBA00022989"/>
    </source>
</evidence>
<comment type="similarity">
    <text evidence="2">Belongs to the ABC transporter superfamily. ABCC family. Conjugate transporter (TC 3.A.1.208) subfamily.</text>
</comment>
<dbReference type="GO" id="GO:0016887">
    <property type="term" value="F:ATP hydrolysis activity"/>
    <property type="evidence" value="ECO:0007669"/>
    <property type="project" value="InterPro"/>
</dbReference>
<evidence type="ECO:0000313" key="14">
    <source>
        <dbReference type="EMBL" id="CRG89605.1"/>
    </source>
</evidence>
<dbReference type="InterPro" id="IPR050173">
    <property type="entry name" value="ABC_transporter_C-like"/>
</dbReference>
<dbReference type="PROSITE" id="PS00211">
    <property type="entry name" value="ABC_TRANSPORTER_1"/>
    <property type="match status" value="1"/>
</dbReference>
<feature type="transmembrane region" description="Helical" evidence="11">
    <location>
        <begin position="1190"/>
        <end position="1216"/>
    </location>
</feature>
<feature type="transmembrane region" description="Helical" evidence="11">
    <location>
        <begin position="286"/>
        <end position="307"/>
    </location>
</feature>
<dbReference type="Pfam" id="PF00664">
    <property type="entry name" value="ABC_membrane"/>
    <property type="match status" value="2"/>
</dbReference>
<evidence type="ECO:0000259" key="12">
    <source>
        <dbReference type="PROSITE" id="PS50893"/>
    </source>
</evidence>
<dbReference type="GO" id="GO:0016020">
    <property type="term" value="C:membrane"/>
    <property type="evidence" value="ECO:0007669"/>
    <property type="project" value="UniProtKB-SubCell"/>
</dbReference>
<feature type="transmembrane region" description="Helical" evidence="11">
    <location>
        <begin position="1014"/>
        <end position="1041"/>
    </location>
</feature>
<reference evidence="14 15" key="1">
    <citation type="submission" date="2015-04" db="EMBL/GenBank/DDBJ databases">
        <authorList>
            <person name="Syromyatnikov M.Y."/>
            <person name="Popov V.N."/>
        </authorList>
    </citation>
    <scope>NUCLEOTIDE SEQUENCE [LARGE SCALE GENOMIC DNA]</scope>
    <source>
        <strain evidence="14">WF-38-12</strain>
    </source>
</reference>
<keyword evidence="9 11" id="KW-0472">Membrane</keyword>
<dbReference type="GO" id="GO:0005524">
    <property type="term" value="F:ATP binding"/>
    <property type="evidence" value="ECO:0007669"/>
    <property type="project" value="UniProtKB-KW"/>
</dbReference>
<keyword evidence="7" id="KW-0067">ATP-binding</keyword>
<dbReference type="InterPro" id="IPR017871">
    <property type="entry name" value="ABC_transporter-like_CS"/>
</dbReference>
<dbReference type="CDD" id="cd18604">
    <property type="entry name" value="ABC_6TM_VMR1_D2_like"/>
    <property type="match status" value="1"/>
</dbReference>
<dbReference type="SMART" id="SM00382">
    <property type="entry name" value="AAA"/>
    <property type="match status" value="2"/>
</dbReference>
<dbReference type="InterPro" id="IPR036640">
    <property type="entry name" value="ABC1_TM_sf"/>
</dbReference>
<evidence type="ECO:0000256" key="5">
    <source>
        <dbReference type="ARBA" id="ARBA00022737"/>
    </source>
</evidence>
<keyword evidence="3" id="KW-0813">Transport</keyword>
<proteinExistence type="inferred from homology"/>
<feature type="transmembrane region" description="Helical" evidence="11">
    <location>
        <begin position="67"/>
        <end position="86"/>
    </location>
</feature>
<dbReference type="GO" id="GO:0005737">
    <property type="term" value="C:cytoplasm"/>
    <property type="evidence" value="ECO:0007669"/>
    <property type="project" value="UniProtKB-ARBA"/>
</dbReference>
<dbReference type="SUPFAM" id="SSF52540">
    <property type="entry name" value="P-loop containing nucleoside triphosphate hydrolases"/>
    <property type="match status" value="2"/>
</dbReference>
<dbReference type="Pfam" id="PF00005">
    <property type="entry name" value="ABC_tran"/>
    <property type="match status" value="2"/>
</dbReference>
<dbReference type="PROSITE" id="PS50893">
    <property type="entry name" value="ABC_TRANSPORTER_2"/>
    <property type="match status" value="2"/>
</dbReference>
<feature type="transmembrane region" description="Helical" evidence="11">
    <location>
        <begin position="564"/>
        <end position="593"/>
    </location>
</feature>
<dbReference type="OMA" id="NICVNDM"/>
<keyword evidence="8 11" id="KW-1133">Transmembrane helix</keyword>
<dbReference type="STRING" id="28573.A0A0U1M206"/>
<dbReference type="FunFam" id="1.20.1560.10:FF:000013">
    <property type="entry name" value="ABC transporter C family member 2"/>
    <property type="match status" value="1"/>
</dbReference>
<feature type="domain" description="ABC transporter" evidence="12">
    <location>
        <begin position="655"/>
        <end position="907"/>
    </location>
</feature>
<dbReference type="PROSITE" id="PS50929">
    <property type="entry name" value="ABC_TM1F"/>
    <property type="match status" value="2"/>
</dbReference>
<name>A0A0U1M206_TALIS</name>
<evidence type="ECO:0000256" key="6">
    <source>
        <dbReference type="ARBA" id="ARBA00022741"/>
    </source>
</evidence>
<evidence type="ECO:0000256" key="4">
    <source>
        <dbReference type="ARBA" id="ARBA00022692"/>
    </source>
</evidence>
<sequence length="1560" mass="172714">MVVTAVTVLSITASLLIVSLCLLYGLVLTGAFTPSLVSRIHDKYVYQDEDGQATQEAQAQVEGNTRIILIEVFSILGMGVAAMGTMYTTANSNGDDDEMFVVLQSWLRLATWCFVVAQSTLLFWEAHPVRRFRIGLLVAISAVSVVAHLTTEAYDIIGLYSLLTQGYTNPIPLRPWVALGGSLLGEAIFAVAVGVLSSSLSRRPSLFLHGQKVDDESAASVISRYSFCWVGSLIRHANSVRQITLADISSVRSSVRAQTLQKSFWQRTLQKNPLWLHLYRLHRSRLWGLWILATIQSILAYTPHYALFHMLHFMEEQKQEDNSVPQMWFWAIAIALAIFVQQLVAIRMSWMGQSLLEVPIRSQLVVAVYQKSMYMQSGQGPSNTSTFKTEDIEKQETSSNDLNSSGAQDKNENLCDNNKTSEKHEESTTRSPNRKTRDSSAQSVTNLVAIDAVRVSEFTSKSFAFVVSFVSLCIAVTSLVRLLSWVSLLAGIIVFIILAIVNSKASRAYGRVQAELMKQRDKRINAITEALYAIRQIKFMASEHLWEDFIMDIRNAELQKQRWVFVWIICMRLCWVASPIALSVVTLATYVWIEGDMSASVAFTALALFGSLELSLSAIPLLIAQSVETKVSCDRIEKYLRGPEKRGNVTWADQVEFKDACIAWPVLSGYEAANFHAFSLSNVNIHCPKGKLTVIYGSSGVGKSLLLSAIVGEANVLSGVIHAPQAIHGVNSMSNTNLDWSAYPAIAYVSQIPWLENATIRSNILYGLPLDEERYSAVINACALAEDLGRLQEGDRTEIGSQGVTLSGGQRWRITLARALYSRADTLVMDDIFSAVDARVGLYLLDKCLLGPLVRDRTIILATHHTSLCLPNAAHAIRIYDNGQVEEKDLGQEIVRARLVASEKKSQLVEQSQRDLEHPLTEVPFTPELATERQHEFREKGAIPWSLFQQYISASGGSLVWVAVIFTVVVGESAVLGRGWWMNLWTKSRDASSGGAEDDESRATMSENHRSTSFYLSIYVFISLLAAAMEALKCGIVYAAGLRASRILYRRVTSSILQARLWWLDTNPLGRILNRLTSDFMLIDTRIPGDVHVLLSHLFSLGAVAVAGASVSLYMIFPECFLAGICVWSASYYLYSARELKRLELTSKSPVLSLFESSISGISTIRAFGRVNDYMQRMFRYLDDSSKATWALYSLSHWMMFRLAVIGAIFTLLVAITATYKRIDSALAGFALMFAFDLMKKMDTAINRYASLQINMSSMERVTEYMNLEGENQSGSQPPLSWPTHGRISIEGLRAGYGPNLPDALSNLDVEIEAGQRIGVVGRTGAGKSSLALALFRFLEVRSGRICIDGVDIGTISLSSLRSRLSIIPQDPVLLKGTVRRNLDPLGQLDDSELARILQQLGLLSSPGPAESTSTTAIDIEEKGGDHHHHRKSQWIDLDSPVSEAGLNFSQGQRQLLCLARAILNRSKIVILDEATSNVGHTADRLLQSTLSEVCQDCTLLVIAHRLSTLANFDKILVLSDGESVEFGEPAQLLRQGGEFRRLVEASGDRPEVETLFGQL</sequence>
<dbReference type="EMBL" id="CVMT01000006">
    <property type="protein sequence ID" value="CRG89605.1"/>
    <property type="molecule type" value="Genomic_DNA"/>
</dbReference>
<dbReference type="InterPro" id="IPR011527">
    <property type="entry name" value="ABC1_TM_dom"/>
</dbReference>
<feature type="compositionally biased region" description="Basic and acidic residues" evidence="10">
    <location>
        <begin position="409"/>
        <end position="428"/>
    </location>
</feature>
<feature type="region of interest" description="Disordered" evidence="10">
    <location>
        <begin position="376"/>
        <end position="440"/>
    </location>
</feature>
<feature type="transmembrane region" description="Helical" evidence="11">
    <location>
        <begin position="485"/>
        <end position="501"/>
    </location>
</feature>
<feature type="transmembrane region" description="Helical" evidence="11">
    <location>
        <begin position="175"/>
        <end position="196"/>
    </location>
</feature>
<gene>
    <name evidence="14" type="ORF">PISL3812_06643</name>
</gene>